<dbReference type="RefSeq" id="WP_349053605.1">
    <property type="nucleotide sequence ID" value="NZ_JBBNPS010000004.1"/>
</dbReference>
<dbReference type="InterPro" id="IPR045507">
    <property type="entry name" value="DUF6483"/>
</dbReference>
<organism evidence="1 2">
    <name type="scientific">Aedoeadaptatus acetigenes</name>
    <dbReference type="NCBI Taxonomy" id="2981723"/>
    <lineage>
        <taxon>Bacteria</taxon>
        <taxon>Bacillati</taxon>
        <taxon>Bacillota</taxon>
        <taxon>Tissierellia</taxon>
        <taxon>Tissierellales</taxon>
        <taxon>Peptoniphilaceae</taxon>
        <taxon>Aedoeadaptatus</taxon>
    </lineage>
</organism>
<dbReference type="EMBL" id="JBBNPS010000004">
    <property type="protein sequence ID" value="MEQ3353218.1"/>
    <property type="molecule type" value="Genomic_DNA"/>
</dbReference>
<accession>A0ABV1J4V5</accession>
<gene>
    <name evidence="1" type="ORF">AAA081_02725</name>
</gene>
<dbReference type="Pfam" id="PF20092">
    <property type="entry name" value="DUF6483"/>
    <property type="match status" value="1"/>
</dbReference>
<keyword evidence="2" id="KW-1185">Reference proteome</keyword>
<dbReference type="Proteomes" id="UP001481872">
    <property type="component" value="Unassembled WGS sequence"/>
</dbReference>
<name>A0ABV1J4V5_9FIRM</name>
<evidence type="ECO:0000313" key="2">
    <source>
        <dbReference type="Proteomes" id="UP001481872"/>
    </source>
</evidence>
<comment type="caution">
    <text evidence="1">The sequence shown here is derived from an EMBL/GenBank/DDBJ whole genome shotgun (WGS) entry which is preliminary data.</text>
</comment>
<sequence>MIKNDFLMQQIKELIQFLLGLAYPMGFSDEKKTETQSSAISQKLYALALEGEYGEAEDALFDAFDEGEADLATGILFYESLLRVDEKELRKGDFSLKEIETGLRDYAKLFHVDL</sequence>
<reference evidence="1 2" key="1">
    <citation type="submission" date="2024-04" db="EMBL/GenBank/DDBJ databases">
        <title>Human intestinal bacterial collection.</title>
        <authorList>
            <person name="Pauvert C."/>
            <person name="Hitch T.C.A."/>
            <person name="Clavel T."/>
        </authorList>
    </citation>
    <scope>NUCLEOTIDE SEQUENCE [LARGE SCALE GENOMIC DNA]</scope>
    <source>
        <strain evidence="1 2">CLA-SR-H026</strain>
    </source>
</reference>
<protein>
    <submittedName>
        <fullName evidence="1">DUF6483 family protein</fullName>
    </submittedName>
</protein>
<proteinExistence type="predicted"/>
<evidence type="ECO:0000313" key="1">
    <source>
        <dbReference type="EMBL" id="MEQ3353218.1"/>
    </source>
</evidence>